<dbReference type="OrthoDB" id="5876090at2759"/>
<gene>
    <name evidence="3" type="ORF">SVUK_LOCUS12390</name>
</gene>
<feature type="domain" description="DUF7774" evidence="2">
    <location>
        <begin position="2"/>
        <end position="97"/>
    </location>
</feature>
<dbReference type="AlphaFoldDB" id="A0A3P7LDJ1"/>
<feature type="compositionally biased region" description="Basic and acidic residues" evidence="1">
    <location>
        <begin position="122"/>
        <end position="132"/>
    </location>
</feature>
<protein>
    <recommendedName>
        <fullName evidence="2">DUF7774 domain-containing protein</fullName>
    </recommendedName>
</protein>
<feature type="region of interest" description="Disordered" evidence="1">
    <location>
        <begin position="204"/>
        <end position="297"/>
    </location>
</feature>
<dbReference type="EMBL" id="UYYB01099106">
    <property type="protein sequence ID" value="VDM77392.1"/>
    <property type="molecule type" value="Genomic_DNA"/>
</dbReference>
<evidence type="ECO:0000256" key="1">
    <source>
        <dbReference type="SAM" id="MobiDB-lite"/>
    </source>
</evidence>
<feature type="compositionally biased region" description="Basic residues" evidence="1">
    <location>
        <begin position="334"/>
        <end position="347"/>
    </location>
</feature>
<feature type="compositionally biased region" description="Basic and acidic residues" evidence="1">
    <location>
        <begin position="205"/>
        <end position="287"/>
    </location>
</feature>
<evidence type="ECO:0000313" key="3">
    <source>
        <dbReference type="EMBL" id="VDM77392.1"/>
    </source>
</evidence>
<feature type="region of interest" description="Disordered" evidence="1">
    <location>
        <begin position="317"/>
        <end position="347"/>
    </location>
</feature>
<evidence type="ECO:0000259" key="2">
    <source>
        <dbReference type="Pfam" id="PF24983"/>
    </source>
</evidence>
<dbReference type="Pfam" id="PF24983">
    <property type="entry name" value="DUF7774"/>
    <property type="match status" value="1"/>
</dbReference>
<dbReference type="PANTHER" id="PTHR38630">
    <property type="entry name" value="PROTEIN CBG12780"/>
    <property type="match status" value="1"/>
</dbReference>
<dbReference type="Proteomes" id="UP000270094">
    <property type="component" value="Unassembled WGS sequence"/>
</dbReference>
<name>A0A3P7LDJ1_STRVU</name>
<proteinExistence type="predicted"/>
<accession>A0A3P7LDJ1</accession>
<feature type="compositionally biased region" description="Basic and acidic residues" evidence="1">
    <location>
        <begin position="139"/>
        <end position="149"/>
    </location>
</feature>
<evidence type="ECO:0000313" key="4">
    <source>
        <dbReference type="Proteomes" id="UP000270094"/>
    </source>
</evidence>
<sequence length="347" mass="39182">MSPQLEAVALRGLDIMKRNQLLEQTVNENEAKSLVSFFESEEPKPDKLVVALIDKALTYGVEVLLTRPDLFEDFVDNELRLFLIDASKAKRALLDCMLLHPEYVPTKWGGNILRKRQQKRQMKADAAKREPEESIPAENAKKEPEKDKSPSTGIQSALETTRNIFDYLVEAGKWAASAANTATTREKTTLEKFLSDTRPIVVETKSSKGEGKLESEKKLSEGKSESEKKISEGKSESGKKVIEGKSESENKLKQEAKPEVEKKLEKAEPKESKTAESKSEGEVKAKTEQGSFEKVAKKQIRYTKPVGKYWKYRSTVAKSPPNAAWIQDRERMRSRAKARLKRPPKKS</sequence>
<organism evidence="3 4">
    <name type="scientific">Strongylus vulgaris</name>
    <name type="common">Blood worm</name>
    <dbReference type="NCBI Taxonomy" id="40348"/>
    <lineage>
        <taxon>Eukaryota</taxon>
        <taxon>Metazoa</taxon>
        <taxon>Ecdysozoa</taxon>
        <taxon>Nematoda</taxon>
        <taxon>Chromadorea</taxon>
        <taxon>Rhabditida</taxon>
        <taxon>Rhabditina</taxon>
        <taxon>Rhabditomorpha</taxon>
        <taxon>Strongyloidea</taxon>
        <taxon>Strongylidae</taxon>
        <taxon>Strongylus</taxon>
    </lineage>
</organism>
<dbReference type="PANTHER" id="PTHR38630:SF1">
    <property type="entry name" value="DEK_C DOMAIN-CONTAINING PROTEIN-RELATED"/>
    <property type="match status" value="1"/>
</dbReference>
<keyword evidence="4" id="KW-1185">Reference proteome</keyword>
<reference evidence="3 4" key="1">
    <citation type="submission" date="2018-11" db="EMBL/GenBank/DDBJ databases">
        <authorList>
            <consortium name="Pathogen Informatics"/>
        </authorList>
    </citation>
    <scope>NUCLEOTIDE SEQUENCE [LARGE SCALE GENOMIC DNA]</scope>
</reference>
<feature type="region of interest" description="Disordered" evidence="1">
    <location>
        <begin position="119"/>
        <end position="153"/>
    </location>
</feature>
<dbReference type="InterPro" id="IPR056676">
    <property type="entry name" value="DUF7774"/>
</dbReference>